<dbReference type="Proteomes" id="UP000027222">
    <property type="component" value="Unassembled WGS sequence"/>
</dbReference>
<feature type="compositionally biased region" description="Polar residues" evidence="2">
    <location>
        <begin position="129"/>
        <end position="142"/>
    </location>
</feature>
<dbReference type="PANTHER" id="PTHR19303">
    <property type="entry name" value="TRANSPOSON"/>
    <property type="match status" value="1"/>
</dbReference>
<dbReference type="InterPro" id="IPR006600">
    <property type="entry name" value="HTH_CenpB_DNA-bd_dom"/>
</dbReference>
<dbReference type="EMBL" id="KL142369">
    <property type="protein sequence ID" value="KDR82727.1"/>
    <property type="molecule type" value="Genomic_DNA"/>
</dbReference>
<dbReference type="STRING" id="685588.A0A067TK61"/>
<dbReference type="AlphaFoldDB" id="A0A067TK61"/>
<keyword evidence="5" id="KW-1185">Reference proteome</keyword>
<organism evidence="4 5">
    <name type="scientific">Galerina marginata (strain CBS 339.88)</name>
    <dbReference type="NCBI Taxonomy" id="685588"/>
    <lineage>
        <taxon>Eukaryota</taxon>
        <taxon>Fungi</taxon>
        <taxon>Dikarya</taxon>
        <taxon>Basidiomycota</taxon>
        <taxon>Agaricomycotina</taxon>
        <taxon>Agaricomycetes</taxon>
        <taxon>Agaricomycetidae</taxon>
        <taxon>Agaricales</taxon>
        <taxon>Agaricineae</taxon>
        <taxon>Strophariaceae</taxon>
        <taxon>Galerina</taxon>
    </lineage>
</organism>
<dbReference type="GO" id="GO:0005634">
    <property type="term" value="C:nucleus"/>
    <property type="evidence" value="ECO:0007669"/>
    <property type="project" value="TreeGrafter"/>
</dbReference>
<feature type="compositionally biased region" description="Polar residues" evidence="2">
    <location>
        <begin position="66"/>
        <end position="76"/>
    </location>
</feature>
<evidence type="ECO:0000256" key="1">
    <source>
        <dbReference type="ARBA" id="ARBA00023125"/>
    </source>
</evidence>
<proteinExistence type="predicted"/>
<sequence length="487" mass="54819">MEAPDYQWYMPIYRDYPSPAPSDPSPAPRPHQPLEYGMSDAIDLQLDSSIGPTRVMRRKQPPRASFSASYAQSPLQLSPVVHPDRFPDRPSLYRPGTPSSMASPFSPYDYARRSRTRSTSHFDARAPSPSHSESSARTSPSSDPHRPESSRAGAAATGAIRTPHKEKHTKHRLRDIDRKNICLHHLHHPNARQEDIGHHFGVERSTISKILKDKEKWLNISSEDESNEQTAKHRPSKFPEVEEAMLKSLQNWSDTSTNITDQLIRQRALEIAKSFHISIDRFKGSSGWVENFKHRHDIRRGEWLRAERNPPQMHSFNLPAAHVHPQSHPPPTPVLVAYDQRMEAATSSEQHQLPPTHHWTPQTPQQAMVLDPALQTAVSAPVVPVPAPAPVSTHNLHNPHTAIQHSPDQVHYDYSQLYGPGIVPSTSQPTPLRPSLQEAEEALNTLIVFIDTDGQGILKADERTLLSHIKHALFQYGSGVPYERPTN</sequence>
<dbReference type="GO" id="GO:0003677">
    <property type="term" value="F:DNA binding"/>
    <property type="evidence" value="ECO:0007669"/>
    <property type="project" value="UniProtKB-KW"/>
</dbReference>
<accession>A0A067TK61</accession>
<keyword evidence="1" id="KW-0238">DNA-binding</keyword>
<protein>
    <recommendedName>
        <fullName evidence="3">HTH CENPB-type domain-containing protein</fullName>
    </recommendedName>
</protein>
<gene>
    <name evidence="4" type="ORF">GALMADRAFT_275833</name>
</gene>
<dbReference type="InterPro" id="IPR009057">
    <property type="entry name" value="Homeodomain-like_sf"/>
</dbReference>
<evidence type="ECO:0000313" key="5">
    <source>
        <dbReference type="Proteomes" id="UP000027222"/>
    </source>
</evidence>
<dbReference type="SUPFAM" id="SSF46689">
    <property type="entry name" value="Homeodomain-like"/>
    <property type="match status" value="1"/>
</dbReference>
<dbReference type="Gene3D" id="1.10.10.60">
    <property type="entry name" value="Homeodomain-like"/>
    <property type="match status" value="2"/>
</dbReference>
<dbReference type="Pfam" id="PF03221">
    <property type="entry name" value="HTH_Tnp_Tc5"/>
    <property type="match status" value="1"/>
</dbReference>
<evidence type="ECO:0000256" key="2">
    <source>
        <dbReference type="SAM" id="MobiDB-lite"/>
    </source>
</evidence>
<dbReference type="InterPro" id="IPR050863">
    <property type="entry name" value="CenT-Element_Derived"/>
</dbReference>
<dbReference type="OrthoDB" id="9909311at2759"/>
<evidence type="ECO:0000259" key="3">
    <source>
        <dbReference type="PROSITE" id="PS51253"/>
    </source>
</evidence>
<reference evidence="5" key="1">
    <citation type="journal article" date="2014" name="Proc. Natl. Acad. Sci. U.S.A.">
        <title>Extensive sampling of basidiomycete genomes demonstrates inadequacy of the white-rot/brown-rot paradigm for wood decay fungi.</title>
        <authorList>
            <person name="Riley R."/>
            <person name="Salamov A.A."/>
            <person name="Brown D.W."/>
            <person name="Nagy L.G."/>
            <person name="Floudas D."/>
            <person name="Held B.W."/>
            <person name="Levasseur A."/>
            <person name="Lombard V."/>
            <person name="Morin E."/>
            <person name="Otillar R."/>
            <person name="Lindquist E.A."/>
            <person name="Sun H."/>
            <person name="LaButti K.M."/>
            <person name="Schmutz J."/>
            <person name="Jabbour D."/>
            <person name="Luo H."/>
            <person name="Baker S.E."/>
            <person name="Pisabarro A.G."/>
            <person name="Walton J.D."/>
            <person name="Blanchette R.A."/>
            <person name="Henrissat B."/>
            <person name="Martin F."/>
            <person name="Cullen D."/>
            <person name="Hibbett D.S."/>
            <person name="Grigoriev I.V."/>
        </authorList>
    </citation>
    <scope>NUCLEOTIDE SEQUENCE [LARGE SCALE GENOMIC DNA]</scope>
    <source>
        <strain evidence="5">CBS 339.88</strain>
    </source>
</reference>
<dbReference type="PANTHER" id="PTHR19303:SF70">
    <property type="entry name" value="HTH CENPB-TYPE DOMAIN-CONTAINING PROTEIN"/>
    <property type="match status" value="1"/>
</dbReference>
<feature type="compositionally biased region" description="Pro residues" evidence="2">
    <location>
        <begin position="18"/>
        <end position="31"/>
    </location>
</feature>
<feature type="domain" description="HTH CENPB-type" evidence="3">
    <location>
        <begin position="229"/>
        <end position="302"/>
    </location>
</feature>
<evidence type="ECO:0000313" key="4">
    <source>
        <dbReference type="EMBL" id="KDR82727.1"/>
    </source>
</evidence>
<feature type="compositionally biased region" description="Low complexity" evidence="2">
    <location>
        <begin position="150"/>
        <end position="161"/>
    </location>
</feature>
<feature type="region of interest" description="Disordered" evidence="2">
    <location>
        <begin position="17"/>
        <end position="174"/>
    </location>
</feature>
<dbReference type="PROSITE" id="PS51253">
    <property type="entry name" value="HTH_CENPB"/>
    <property type="match status" value="1"/>
</dbReference>
<feature type="compositionally biased region" description="Basic residues" evidence="2">
    <location>
        <begin position="162"/>
        <end position="173"/>
    </location>
</feature>
<dbReference type="SMART" id="SM00674">
    <property type="entry name" value="CENPB"/>
    <property type="match status" value="1"/>
</dbReference>
<name>A0A067TK61_GALM3</name>
<dbReference type="HOGENOM" id="CLU_032740_1_0_1"/>